<dbReference type="EMBL" id="LXQA010051132">
    <property type="protein sequence ID" value="MCI03078.1"/>
    <property type="molecule type" value="Genomic_DNA"/>
</dbReference>
<evidence type="ECO:0000313" key="1">
    <source>
        <dbReference type="EMBL" id="MCI03078.1"/>
    </source>
</evidence>
<evidence type="ECO:0000313" key="2">
    <source>
        <dbReference type="Proteomes" id="UP000265520"/>
    </source>
</evidence>
<proteinExistence type="predicted"/>
<protein>
    <submittedName>
        <fullName evidence="1">Uncharacterized protein</fullName>
    </submittedName>
</protein>
<organism evidence="1 2">
    <name type="scientific">Trifolium medium</name>
    <dbReference type="NCBI Taxonomy" id="97028"/>
    <lineage>
        <taxon>Eukaryota</taxon>
        <taxon>Viridiplantae</taxon>
        <taxon>Streptophyta</taxon>
        <taxon>Embryophyta</taxon>
        <taxon>Tracheophyta</taxon>
        <taxon>Spermatophyta</taxon>
        <taxon>Magnoliopsida</taxon>
        <taxon>eudicotyledons</taxon>
        <taxon>Gunneridae</taxon>
        <taxon>Pentapetalae</taxon>
        <taxon>rosids</taxon>
        <taxon>fabids</taxon>
        <taxon>Fabales</taxon>
        <taxon>Fabaceae</taxon>
        <taxon>Papilionoideae</taxon>
        <taxon>50 kb inversion clade</taxon>
        <taxon>NPAAA clade</taxon>
        <taxon>Hologalegina</taxon>
        <taxon>IRL clade</taxon>
        <taxon>Trifolieae</taxon>
        <taxon>Trifolium</taxon>
    </lineage>
</organism>
<dbReference type="Proteomes" id="UP000265520">
    <property type="component" value="Unassembled WGS sequence"/>
</dbReference>
<sequence>MRCPVLVRIDAVWGGILCNVLRDDSAEVIWECPRESDCK</sequence>
<comment type="caution">
    <text evidence="1">The sequence shown here is derived from an EMBL/GenBank/DDBJ whole genome shotgun (WGS) entry which is preliminary data.</text>
</comment>
<keyword evidence="2" id="KW-1185">Reference proteome</keyword>
<dbReference type="AlphaFoldDB" id="A0A392NT88"/>
<name>A0A392NT88_9FABA</name>
<reference evidence="1 2" key="1">
    <citation type="journal article" date="2018" name="Front. Plant Sci.">
        <title>Red Clover (Trifolium pratense) and Zigzag Clover (T. medium) - A Picture of Genomic Similarities and Differences.</title>
        <authorList>
            <person name="Dluhosova J."/>
            <person name="Istvanek J."/>
            <person name="Nedelnik J."/>
            <person name="Repkova J."/>
        </authorList>
    </citation>
    <scope>NUCLEOTIDE SEQUENCE [LARGE SCALE GENOMIC DNA]</scope>
    <source>
        <strain evidence="2">cv. 10/8</strain>
        <tissue evidence="1">Leaf</tissue>
    </source>
</reference>
<accession>A0A392NT88</accession>